<name>A0A927YND4_9FIRM</name>
<keyword evidence="4 5" id="KW-0472">Membrane</keyword>
<keyword evidence="1" id="KW-1003">Cell membrane</keyword>
<evidence type="ECO:0000256" key="3">
    <source>
        <dbReference type="ARBA" id="ARBA00022989"/>
    </source>
</evidence>
<evidence type="ECO:0000256" key="4">
    <source>
        <dbReference type="ARBA" id="ARBA00023136"/>
    </source>
</evidence>
<protein>
    <recommendedName>
        <fullName evidence="8">Mn2+ efflux pump MntP</fullName>
    </recommendedName>
</protein>
<dbReference type="AlphaFoldDB" id="A0A927YND4"/>
<evidence type="ECO:0008006" key="8">
    <source>
        <dbReference type="Google" id="ProtNLM"/>
    </source>
</evidence>
<feature type="transmembrane region" description="Helical" evidence="5">
    <location>
        <begin position="137"/>
        <end position="157"/>
    </location>
</feature>
<feature type="transmembrane region" description="Helical" evidence="5">
    <location>
        <begin position="76"/>
        <end position="94"/>
    </location>
</feature>
<feature type="transmembrane region" description="Helical" evidence="5">
    <location>
        <begin position="106"/>
        <end position="125"/>
    </location>
</feature>
<proteinExistence type="predicted"/>
<feature type="transmembrane region" description="Helical" evidence="5">
    <location>
        <begin position="6"/>
        <end position="23"/>
    </location>
</feature>
<evidence type="ECO:0000313" key="7">
    <source>
        <dbReference type="Proteomes" id="UP000766246"/>
    </source>
</evidence>
<evidence type="ECO:0000256" key="1">
    <source>
        <dbReference type="ARBA" id="ARBA00022475"/>
    </source>
</evidence>
<dbReference type="InterPro" id="IPR003810">
    <property type="entry name" value="Mntp/YtaF"/>
</dbReference>
<feature type="transmembrane region" description="Helical" evidence="5">
    <location>
        <begin position="35"/>
        <end position="56"/>
    </location>
</feature>
<keyword evidence="2 5" id="KW-0812">Transmembrane</keyword>
<keyword evidence="3 5" id="KW-1133">Transmembrane helix</keyword>
<reference evidence="6" key="1">
    <citation type="submission" date="2019-04" db="EMBL/GenBank/DDBJ databases">
        <title>Evolution of Biomass-Degrading Anaerobic Consortia Revealed by Metagenomics.</title>
        <authorList>
            <person name="Peng X."/>
        </authorList>
    </citation>
    <scope>NUCLEOTIDE SEQUENCE</scope>
    <source>
        <strain evidence="6">SIG311</strain>
    </source>
</reference>
<evidence type="ECO:0000256" key="5">
    <source>
        <dbReference type="SAM" id="Phobius"/>
    </source>
</evidence>
<organism evidence="6 7">
    <name type="scientific">Pseudobutyrivibrio ruminis</name>
    <dbReference type="NCBI Taxonomy" id="46206"/>
    <lineage>
        <taxon>Bacteria</taxon>
        <taxon>Bacillati</taxon>
        <taxon>Bacillota</taxon>
        <taxon>Clostridia</taxon>
        <taxon>Lachnospirales</taxon>
        <taxon>Lachnospiraceae</taxon>
        <taxon>Pseudobutyrivibrio</taxon>
    </lineage>
</organism>
<comment type="caution">
    <text evidence="6">The sequence shown here is derived from an EMBL/GenBank/DDBJ whole genome shotgun (WGS) entry which is preliminary data.</text>
</comment>
<feature type="transmembrane region" description="Helical" evidence="5">
    <location>
        <begin position="169"/>
        <end position="191"/>
    </location>
</feature>
<evidence type="ECO:0000256" key="2">
    <source>
        <dbReference type="ARBA" id="ARBA00022692"/>
    </source>
</evidence>
<gene>
    <name evidence="6" type="ORF">E7272_09385</name>
</gene>
<dbReference type="EMBL" id="SVER01000023">
    <property type="protein sequence ID" value="MBE5920042.1"/>
    <property type="molecule type" value="Genomic_DNA"/>
</dbReference>
<accession>A0A927YND4</accession>
<evidence type="ECO:0000313" key="6">
    <source>
        <dbReference type="EMBL" id="MBE5920042.1"/>
    </source>
</evidence>
<dbReference type="Pfam" id="PF02659">
    <property type="entry name" value="Mntp"/>
    <property type="match status" value="1"/>
</dbReference>
<sequence>MTWLENLLIIAGILLDVFAAMEIQGAMIADLKKRTVAVACAVVAVSELVFYFGGYAICRLMAVNGYIANPVKRGEIVAVVVLVLLGLRLIVKAIKREFIQEKRRDALIVLDYIRIVIVSSAYTAAAGCACGLVGTTIWQIIALILAISVLVVLGGLYTGMHFGFEKKTIAYIVGAALLWGAGAEIFLSRVIDFV</sequence>
<dbReference type="Proteomes" id="UP000766246">
    <property type="component" value="Unassembled WGS sequence"/>
</dbReference>